<feature type="region of interest" description="Disordered" evidence="1">
    <location>
        <begin position="82"/>
        <end position="120"/>
    </location>
</feature>
<dbReference type="PANTHER" id="PTHR39338:SF6">
    <property type="entry name" value="BLL5662 PROTEIN"/>
    <property type="match status" value="1"/>
</dbReference>
<dbReference type="InterPro" id="IPR008912">
    <property type="entry name" value="Uncharacterised_CoxE"/>
</dbReference>
<sequence length="405" mass="47299">MAGYLLHHIIRFGRTLRAAGVPITPGQIVAFIRALEWIPLEDRELFYHAARCTLVCRREDLETFDRVFEWFWRNPLMGGQLPPGLLSTAPGPIRRQENRPRPAEVGHPPAPEPRSENPEAPPVILADRAMTYSPIEILRRKPFERFSEEEIQRVRRLMARLRWQISERETRRLRPGPRGEHLDLRRTLRRSMRHYGEWVRLLWRTHKRKPRPLVVLCDISGSMERYARMLLHFLHALSHTRRHVETFVFGTRLTRITRCLHHRDLDEALREVSRTVVDWSGGTRIGECLHVFNRDWGRRVLGRGAVVMIISDGWDRGDVELLGREMERLQKSCYRLIWLNPLLGIPGYQPLTRGMQAALPYIDDFLPVHNLASLEQLAAHLERLPSRRSARRSGLARPVPSGEPE</sequence>
<dbReference type="InterPro" id="IPR011195">
    <property type="entry name" value="UCP010256"/>
</dbReference>
<feature type="compositionally biased region" description="Basic and acidic residues" evidence="1">
    <location>
        <begin position="94"/>
        <end position="104"/>
    </location>
</feature>
<dbReference type="RefSeq" id="WP_088569870.1">
    <property type="nucleotide sequence ID" value="NZ_FYEK01000003.1"/>
</dbReference>
<accession>A0A212PVF8</accession>
<dbReference type="AlphaFoldDB" id="A0A212PVF8"/>
<reference evidence="4" key="1">
    <citation type="submission" date="2017-06" db="EMBL/GenBank/DDBJ databases">
        <authorList>
            <person name="Varghese N."/>
            <person name="Submissions S."/>
        </authorList>
    </citation>
    <scope>NUCLEOTIDE SEQUENCE [LARGE SCALE GENOMIC DNA]</scope>
    <source>
        <strain evidence="4">JAD2</strain>
    </source>
</reference>
<dbReference type="PIRSF" id="PIRSF010256">
    <property type="entry name" value="CoxE_vWa"/>
    <property type="match status" value="1"/>
</dbReference>
<evidence type="ECO:0000313" key="3">
    <source>
        <dbReference type="EMBL" id="SNB50931.1"/>
    </source>
</evidence>
<dbReference type="InterPro" id="IPR002035">
    <property type="entry name" value="VWF_A"/>
</dbReference>
<evidence type="ECO:0000313" key="4">
    <source>
        <dbReference type="Proteomes" id="UP000197025"/>
    </source>
</evidence>
<feature type="domain" description="VWFA" evidence="2">
    <location>
        <begin position="210"/>
        <end position="386"/>
    </location>
</feature>
<proteinExistence type="predicted"/>
<protein>
    <recommendedName>
        <fullName evidence="2">VWFA domain-containing protein</fullName>
    </recommendedName>
</protein>
<dbReference type="EMBL" id="FYEK01000003">
    <property type="protein sequence ID" value="SNB50931.1"/>
    <property type="molecule type" value="Genomic_DNA"/>
</dbReference>
<dbReference type="SMART" id="SM00327">
    <property type="entry name" value="VWA"/>
    <property type="match status" value="1"/>
</dbReference>
<gene>
    <name evidence="3" type="ORF">SAMN02746019_00020660</name>
</gene>
<dbReference type="InterPro" id="IPR036465">
    <property type="entry name" value="vWFA_dom_sf"/>
</dbReference>
<organism evidence="3 4">
    <name type="scientific">Thermoflexus hugenholtzii JAD2</name>
    <dbReference type="NCBI Taxonomy" id="877466"/>
    <lineage>
        <taxon>Bacteria</taxon>
        <taxon>Bacillati</taxon>
        <taxon>Chloroflexota</taxon>
        <taxon>Thermoflexia</taxon>
        <taxon>Thermoflexales</taxon>
        <taxon>Thermoflexaceae</taxon>
        <taxon>Thermoflexus</taxon>
    </lineage>
</organism>
<evidence type="ECO:0000256" key="1">
    <source>
        <dbReference type="SAM" id="MobiDB-lite"/>
    </source>
</evidence>
<dbReference type="OrthoDB" id="9790469at2"/>
<dbReference type="InParanoid" id="A0A212PVF8"/>
<evidence type="ECO:0000259" key="2">
    <source>
        <dbReference type="SMART" id="SM00327"/>
    </source>
</evidence>
<dbReference type="Pfam" id="PF05762">
    <property type="entry name" value="VWA_CoxE"/>
    <property type="match status" value="1"/>
</dbReference>
<keyword evidence="4" id="KW-1185">Reference proteome</keyword>
<name>A0A212PVF8_9CHLR</name>
<dbReference type="SUPFAM" id="SSF53300">
    <property type="entry name" value="vWA-like"/>
    <property type="match status" value="1"/>
</dbReference>
<dbReference type="Proteomes" id="UP000197025">
    <property type="component" value="Unassembled WGS sequence"/>
</dbReference>
<dbReference type="PANTHER" id="PTHR39338">
    <property type="entry name" value="BLL5662 PROTEIN-RELATED"/>
    <property type="match status" value="1"/>
</dbReference>
<dbReference type="CDD" id="cd00198">
    <property type="entry name" value="vWFA"/>
    <property type="match status" value="1"/>
</dbReference>
<dbReference type="Gene3D" id="3.40.50.410">
    <property type="entry name" value="von Willebrand factor, type A domain"/>
    <property type="match status" value="1"/>
</dbReference>